<sequence>MKPIPSILFRIACAFSLCFLFNTFAYAQFSVGVSGVLFNHLGSAAANSTVRTVKSGDQAYFVANPFSVKTTASYGFFMQLQGHNSADVVTGLKIGYDKIKSENTNVIIPDPVSPSRGSDYFNNDYFNLNPYLGRHFEFNQLAVELTVGAEAAFAVQSTETFKAGTTGAPINQTASRGRFTDWRVKPALALTYKRVGLDFSYARGLTNLNKSSVTSIEGGAYSQLFRLGLSYALN</sequence>
<dbReference type="AlphaFoldDB" id="A0A9X2B9T6"/>
<evidence type="ECO:0000313" key="2">
    <source>
        <dbReference type="EMBL" id="MCJ8210090.1"/>
    </source>
</evidence>
<feature type="signal peptide" evidence="1">
    <location>
        <begin position="1"/>
        <end position="27"/>
    </location>
</feature>
<reference evidence="2" key="1">
    <citation type="submission" date="2022-04" db="EMBL/GenBank/DDBJ databases">
        <title>Mucilaginibacter sp. RS28 isolated from freshwater.</title>
        <authorList>
            <person name="Ko S.-R."/>
        </authorList>
    </citation>
    <scope>NUCLEOTIDE SEQUENCE</scope>
    <source>
        <strain evidence="2">RS28</strain>
    </source>
</reference>
<evidence type="ECO:0000313" key="3">
    <source>
        <dbReference type="Proteomes" id="UP001139450"/>
    </source>
</evidence>
<accession>A0A9X2B9T6</accession>
<gene>
    <name evidence="2" type="ORF">MUY27_10250</name>
</gene>
<dbReference type="Proteomes" id="UP001139450">
    <property type="component" value="Unassembled WGS sequence"/>
</dbReference>
<comment type="caution">
    <text evidence="2">The sequence shown here is derived from an EMBL/GenBank/DDBJ whole genome shotgun (WGS) entry which is preliminary data.</text>
</comment>
<name>A0A9X2B9T6_9SPHI</name>
<feature type="chain" id="PRO_5040840344" description="Outer membrane protein beta-barrel domain-containing protein" evidence="1">
    <location>
        <begin position="28"/>
        <end position="234"/>
    </location>
</feature>
<keyword evidence="1" id="KW-0732">Signal</keyword>
<protein>
    <recommendedName>
        <fullName evidence="4">Outer membrane protein beta-barrel domain-containing protein</fullName>
    </recommendedName>
</protein>
<keyword evidence="3" id="KW-1185">Reference proteome</keyword>
<organism evidence="2 3">
    <name type="scientific">Mucilaginibacter straminoryzae</name>
    <dbReference type="NCBI Taxonomy" id="2932774"/>
    <lineage>
        <taxon>Bacteria</taxon>
        <taxon>Pseudomonadati</taxon>
        <taxon>Bacteroidota</taxon>
        <taxon>Sphingobacteriia</taxon>
        <taxon>Sphingobacteriales</taxon>
        <taxon>Sphingobacteriaceae</taxon>
        <taxon>Mucilaginibacter</taxon>
    </lineage>
</organism>
<dbReference type="RefSeq" id="WP_245129929.1">
    <property type="nucleotide sequence ID" value="NZ_JALJEJ010000004.1"/>
</dbReference>
<proteinExistence type="predicted"/>
<evidence type="ECO:0008006" key="4">
    <source>
        <dbReference type="Google" id="ProtNLM"/>
    </source>
</evidence>
<evidence type="ECO:0000256" key="1">
    <source>
        <dbReference type="SAM" id="SignalP"/>
    </source>
</evidence>
<dbReference type="EMBL" id="JALJEJ010000004">
    <property type="protein sequence ID" value="MCJ8210090.1"/>
    <property type="molecule type" value="Genomic_DNA"/>
</dbReference>